<proteinExistence type="predicted"/>
<dbReference type="RefSeq" id="WP_013444998.1">
    <property type="nucleotide sequence ID" value="NC_014734.1"/>
</dbReference>
<reference key="1">
    <citation type="submission" date="2010-11" db="EMBL/GenBank/DDBJ databases">
        <title>The complete genome of Paludibacter propionicigenes DSM 17365.</title>
        <authorList>
            <consortium name="US DOE Joint Genome Institute (JGI-PGF)"/>
            <person name="Lucas S."/>
            <person name="Copeland A."/>
            <person name="Lapidus A."/>
            <person name="Bruce D."/>
            <person name="Goodwin L."/>
            <person name="Pitluck S."/>
            <person name="Kyrpides N."/>
            <person name="Mavromatis K."/>
            <person name="Ivanova N."/>
            <person name="Munk A.C."/>
            <person name="Brettin T."/>
            <person name="Detter J.C."/>
            <person name="Han C."/>
            <person name="Tapia R."/>
            <person name="Land M."/>
            <person name="Hauser L."/>
            <person name="Markowitz V."/>
            <person name="Cheng J.-F."/>
            <person name="Hugenholtz P."/>
            <person name="Woyke T."/>
            <person name="Wu D."/>
            <person name="Gronow S."/>
            <person name="Wellnitz S."/>
            <person name="Brambilla E."/>
            <person name="Klenk H.-P."/>
            <person name="Eisen J.A."/>
        </authorList>
    </citation>
    <scope>NUCLEOTIDE SEQUENCE</scope>
    <source>
        <strain>WB4</strain>
    </source>
</reference>
<evidence type="ECO:0000313" key="3">
    <source>
        <dbReference type="Proteomes" id="UP000008718"/>
    </source>
</evidence>
<feature type="region of interest" description="Disordered" evidence="1">
    <location>
        <begin position="1"/>
        <end position="42"/>
    </location>
</feature>
<dbReference type="Proteomes" id="UP000008718">
    <property type="component" value="Chromosome"/>
</dbReference>
<dbReference type="HOGENOM" id="CLU_3255133_0_0_10"/>
<dbReference type="EMBL" id="CP002345">
    <property type="protein sequence ID" value="ADQ79629.1"/>
    <property type="molecule type" value="Genomic_DNA"/>
</dbReference>
<sequence>MGAAGNKKPKKEKTGKHVKHVPSYQAETESAKPDFEALKKKK</sequence>
<protein>
    <submittedName>
        <fullName evidence="2">Uncharacterized protein</fullName>
    </submittedName>
</protein>
<dbReference type="AlphaFoldDB" id="E4T4I5"/>
<feature type="compositionally biased region" description="Basic and acidic residues" evidence="1">
    <location>
        <begin position="29"/>
        <end position="42"/>
    </location>
</feature>
<evidence type="ECO:0000313" key="2">
    <source>
        <dbReference type="EMBL" id="ADQ79629.1"/>
    </source>
</evidence>
<evidence type="ECO:0000256" key="1">
    <source>
        <dbReference type="SAM" id="MobiDB-lite"/>
    </source>
</evidence>
<accession>E4T4I5</accession>
<reference evidence="2 3" key="2">
    <citation type="journal article" date="2011" name="Stand. Genomic Sci.">
        <title>Complete genome sequence of Paludibacter propionicigenes type strain (WB4).</title>
        <authorList>
            <person name="Gronow S."/>
            <person name="Munk C."/>
            <person name="Lapidus A."/>
            <person name="Nolan M."/>
            <person name="Lucas S."/>
            <person name="Hammon N."/>
            <person name="Deshpande S."/>
            <person name="Cheng J.F."/>
            <person name="Tapia R."/>
            <person name="Han C."/>
            <person name="Goodwin L."/>
            <person name="Pitluck S."/>
            <person name="Liolios K."/>
            <person name="Ivanova N."/>
            <person name="Mavromatis K."/>
            <person name="Mikhailova N."/>
            <person name="Pati A."/>
            <person name="Chen A."/>
            <person name="Palaniappan K."/>
            <person name="Land M."/>
            <person name="Hauser L."/>
            <person name="Chang Y.J."/>
            <person name="Jeffries C.D."/>
            <person name="Brambilla E."/>
            <person name="Rohde M."/>
            <person name="Goker M."/>
            <person name="Detter J.C."/>
            <person name="Woyke T."/>
            <person name="Bristow J."/>
            <person name="Eisen J.A."/>
            <person name="Markowitz V."/>
            <person name="Hugenholtz P."/>
            <person name="Kyrpides N.C."/>
            <person name="Klenk H.P."/>
        </authorList>
    </citation>
    <scope>NUCLEOTIDE SEQUENCE [LARGE SCALE GENOMIC DNA]</scope>
    <source>
        <strain evidence="3">DSM 17365 / JCM 13257 / WB4</strain>
    </source>
</reference>
<organism evidence="2 3">
    <name type="scientific">Paludibacter propionicigenes (strain DSM 17365 / JCM 13257 / WB4)</name>
    <dbReference type="NCBI Taxonomy" id="694427"/>
    <lineage>
        <taxon>Bacteria</taxon>
        <taxon>Pseudomonadati</taxon>
        <taxon>Bacteroidota</taxon>
        <taxon>Bacteroidia</taxon>
        <taxon>Bacteroidales</taxon>
        <taxon>Paludibacteraceae</taxon>
        <taxon>Paludibacter</taxon>
    </lineage>
</organism>
<feature type="compositionally biased region" description="Basic residues" evidence="1">
    <location>
        <begin position="7"/>
        <end position="20"/>
    </location>
</feature>
<name>E4T4I5_PALPW</name>
<dbReference type="KEGG" id="ppn:Palpr_1483"/>
<keyword evidence="3" id="KW-1185">Reference proteome</keyword>
<gene>
    <name evidence="2" type="ordered locus">Palpr_1483</name>
</gene>